<dbReference type="Pfam" id="PF04149">
    <property type="entry name" value="DUF397"/>
    <property type="match status" value="1"/>
</dbReference>
<proteinExistence type="predicted"/>
<comment type="caution">
    <text evidence="2">The sequence shown here is derived from an EMBL/GenBank/DDBJ whole genome shotgun (WGS) entry which is preliminary data.</text>
</comment>
<dbReference type="RefSeq" id="WP_203995021.1">
    <property type="nucleotide sequence ID" value="NZ_BOOU01000122.1"/>
</dbReference>
<evidence type="ECO:0000313" key="3">
    <source>
        <dbReference type="Proteomes" id="UP000655287"/>
    </source>
</evidence>
<evidence type="ECO:0000259" key="1">
    <source>
        <dbReference type="Pfam" id="PF04149"/>
    </source>
</evidence>
<dbReference type="Proteomes" id="UP000655287">
    <property type="component" value="Unassembled WGS sequence"/>
</dbReference>
<sequence length="70" mass="7547">MDKLTAELQRVTWRKSSYSGPDGGECVEVAELSGGRRGLRDSKEPGRPALVVPPAEWVTFVGSLKDGGMQ</sequence>
<name>A0A919R9B2_9ACTN</name>
<dbReference type="InterPro" id="IPR007278">
    <property type="entry name" value="DUF397"/>
</dbReference>
<gene>
    <name evidence="2" type="ORF">Sru01_69360</name>
</gene>
<evidence type="ECO:0000313" key="2">
    <source>
        <dbReference type="EMBL" id="GII81954.1"/>
    </source>
</evidence>
<dbReference type="EMBL" id="BOOU01000122">
    <property type="protein sequence ID" value="GII81954.1"/>
    <property type="molecule type" value="Genomic_DNA"/>
</dbReference>
<reference evidence="2" key="1">
    <citation type="submission" date="2021-01" db="EMBL/GenBank/DDBJ databases">
        <title>Whole genome shotgun sequence of Sphaerisporangium rufum NBRC 109079.</title>
        <authorList>
            <person name="Komaki H."/>
            <person name="Tamura T."/>
        </authorList>
    </citation>
    <scope>NUCLEOTIDE SEQUENCE</scope>
    <source>
        <strain evidence="2">NBRC 109079</strain>
    </source>
</reference>
<accession>A0A919R9B2</accession>
<keyword evidence="3" id="KW-1185">Reference proteome</keyword>
<organism evidence="2 3">
    <name type="scientific">Sphaerisporangium rufum</name>
    <dbReference type="NCBI Taxonomy" id="1381558"/>
    <lineage>
        <taxon>Bacteria</taxon>
        <taxon>Bacillati</taxon>
        <taxon>Actinomycetota</taxon>
        <taxon>Actinomycetes</taxon>
        <taxon>Streptosporangiales</taxon>
        <taxon>Streptosporangiaceae</taxon>
        <taxon>Sphaerisporangium</taxon>
    </lineage>
</organism>
<feature type="domain" description="DUF397" evidence="1">
    <location>
        <begin position="12"/>
        <end position="65"/>
    </location>
</feature>
<protein>
    <recommendedName>
        <fullName evidence="1">DUF397 domain-containing protein</fullName>
    </recommendedName>
</protein>
<dbReference type="AlphaFoldDB" id="A0A919R9B2"/>